<accession>A0AAN7WFR4</accession>
<gene>
    <name evidence="3" type="ORF">LTR97_001146</name>
</gene>
<protein>
    <recommendedName>
        <fullName evidence="2">DUF7907 domain-containing protein</fullName>
    </recommendedName>
</protein>
<dbReference type="EMBL" id="JAVRQU010000002">
    <property type="protein sequence ID" value="KAK5706159.1"/>
    <property type="molecule type" value="Genomic_DNA"/>
</dbReference>
<evidence type="ECO:0000259" key="2">
    <source>
        <dbReference type="Pfam" id="PF25484"/>
    </source>
</evidence>
<feature type="chain" id="PRO_5042980225" description="DUF7907 domain-containing protein" evidence="1">
    <location>
        <begin position="21"/>
        <end position="200"/>
    </location>
</feature>
<keyword evidence="1" id="KW-0732">Signal</keyword>
<dbReference type="InterPro" id="IPR057229">
    <property type="entry name" value="DUF7907"/>
</dbReference>
<dbReference type="Pfam" id="PF25484">
    <property type="entry name" value="DUF7907"/>
    <property type="match status" value="1"/>
</dbReference>
<name>A0AAN7WFR4_9PEZI</name>
<comment type="caution">
    <text evidence="3">The sequence shown here is derived from an EMBL/GenBank/DDBJ whole genome shotgun (WGS) entry which is preliminary data.</text>
</comment>
<organism evidence="3 4">
    <name type="scientific">Elasticomyces elasticus</name>
    <dbReference type="NCBI Taxonomy" id="574655"/>
    <lineage>
        <taxon>Eukaryota</taxon>
        <taxon>Fungi</taxon>
        <taxon>Dikarya</taxon>
        <taxon>Ascomycota</taxon>
        <taxon>Pezizomycotina</taxon>
        <taxon>Dothideomycetes</taxon>
        <taxon>Dothideomycetidae</taxon>
        <taxon>Mycosphaerellales</taxon>
        <taxon>Teratosphaeriaceae</taxon>
        <taxon>Elasticomyces</taxon>
    </lineage>
</organism>
<sequence>MLPITAIGAALLAFAAGSYAQNYTQSANFTLWLSSEDPVYNATFLVACHIGAASESLCPYSTLPKPSGVTDGTPSKFQFNTTSYSDGEGTLTWGLQYSSKEGVFTASSGMSLSYNPTSNVAVPYFNPGPGKAVVAFDSNNYLNVPAYDSTDGTYYPLYHWYVCEKVDSNYGWTELVWVAGPGAPDRYPNCCPVGVVKVPA</sequence>
<dbReference type="Proteomes" id="UP001310594">
    <property type="component" value="Unassembled WGS sequence"/>
</dbReference>
<evidence type="ECO:0000313" key="3">
    <source>
        <dbReference type="EMBL" id="KAK5706159.1"/>
    </source>
</evidence>
<feature type="domain" description="DUF7907" evidence="2">
    <location>
        <begin position="27"/>
        <end position="198"/>
    </location>
</feature>
<proteinExistence type="predicted"/>
<evidence type="ECO:0000313" key="4">
    <source>
        <dbReference type="Proteomes" id="UP001310594"/>
    </source>
</evidence>
<reference evidence="3" key="1">
    <citation type="submission" date="2023-08" db="EMBL/GenBank/DDBJ databases">
        <title>Black Yeasts Isolated from many extreme environments.</title>
        <authorList>
            <person name="Coleine C."/>
            <person name="Stajich J.E."/>
            <person name="Selbmann L."/>
        </authorList>
    </citation>
    <scope>NUCLEOTIDE SEQUENCE</scope>
    <source>
        <strain evidence="3">CCFEE 5810</strain>
    </source>
</reference>
<feature type="signal peptide" evidence="1">
    <location>
        <begin position="1"/>
        <end position="20"/>
    </location>
</feature>
<evidence type="ECO:0000256" key="1">
    <source>
        <dbReference type="SAM" id="SignalP"/>
    </source>
</evidence>
<dbReference type="AlphaFoldDB" id="A0AAN7WFR4"/>